<dbReference type="GO" id="GO:0005507">
    <property type="term" value="F:copper ion binding"/>
    <property type="evidence" value="ECO:0007669"/>
    <property type="project" value="InterPro"/>
</dbReference>
<keyword evidence="1 3" id="KW-0732">Signal</keyword>
<evidence type="ECO:0000313" key="5">
    <source>
        <dbReference type="EMBL" id="QFY45230.1"/>
    </source>
</evidence>
<dbReference type="SUPFAM" id="SSF81296">
    <property type="entry name" value="E set domains"/>
    <property type="match status" value="1"/>
</dbReference>
<reference evidence="5 6" key="1">
    <citation type="submission" date="2019-09" db="EMBL/GenBank/DDBJ databases">
        <title>Ecophysiology of the spiral-shaped methanotroph Methylospira mobilis as revealed by the complete genome sequence.</title>
        <authorList>
            <person name="Oshkin I.Y."/>
            <person name="Dedysh S.N."/>
            <person name="Miroshnikov K."/>
            <person name="Danilova O.V."/>
            <person name="Hakobyan A."/>
            <person name="Liesack W."/>
        </authorList>
    </citation>
    <scope>NUCLEOTIDE SEQUENCE [LARGE SCALE GENOMIC DNA]</scope>
    <source>
        <strain evidence="5 6">Shm1</strain>
    </source>
</reference>
<name>A0A5Q0BNB4_9GAMM</name>
<dbReference type="GO" id="GO:0042597">
    <property type="term" value="C:periplasmic space"/>
    <property type="evidence" value="ECO:0007669"/>
    <property type="project" value="InterPro"/>
</dbReference>
<dbReference type="AlphaFoldDB" id="A0A5Q0BNB4"/>
<dbReference type="InParanoid" id="A0A5Q0BNB4"/>
<dbReference type="Proteomes" id="UP000325755">
    <property type="component" value="Chromosome"/>
</dbReference>
<keyword evidence="6" id="KW-1185">Reference proteome</keyword>
<gene>
    <name evidence="5" type="ORF">F6R98_20805</name>
</gene>
<dbReference type="Pfam" id="PF04234">
    <property type="entry name" value="CopC"/>
    <property type="match status" value="1"/>
</dbReference>
<sequence length="126" mass="13551">MIMTRAFSSAALCAVLTLAAALPEQAQAHAVVTESSLRTTPIPVGKATEVILYFNSGIELALSRVYLVSAGDVYQPVEINNGKKPGEMLIHLPALAEGDYAIKYKVFAADGHLTEDVLRFHVAPKR</sequence>
<dbReference type="OrthoDB" id="5568812at2"/>
<organism evidence="5 6">
    <name type="scientific">Candidatus Methylospira mobilis</name>
    <dbReference type="NCBI Taxonomy" id="1808979"/>
    <lineage>
        <taxon>Bacteria</taxon>
        <taxon>Pseudomonadati</taxon>
        <taxon>Pseudomonadota</taxon>
        <taxon>Gammaproteobacteria</taxon>
        <taxon>Methylococcales</taxon>
        <taxon>Methylococcaceae</taxon>
        <taxon>Candidatus Methylospira</taxon>
    </lineage>
</organism>
<dbReference type="KEGG" id="mmob:F6R98_20805"/>
<accession>A0A5Q0BNB4</accession>
<evidence type="ECO:0000256" key="3">
    <source>
        <dbReference type="SAM" id="SignalP"/>
    </source>
</evidence>
<evidence type="ECO:0000259" key="4">
    <source>
        <dbReference type="Pfam" id="PF04234"/>
    </source>
</evidence>
<dbReference type="InterPro" id="IPR014755">
    <property type="entry name" value="Cu-Rt/internalin_Ig-like"/>
</dbReference>
<dbReference type="EMBL" id="CP044205">
    <property type="protein sequence ID" value="QFY45230.1"/>
    <property type="molecule type" value="Genomic_DNA"/>
</dbReference>
<evidence type="ECO:0000256" key="1">
    <source>
        <dbReference type="ARBA" id="ARBA00022729"/>
    </source>
</evidence>
<dbReference type="GO" id="GO:0046688">
    <property type="term" value="P:response to copper ion"/>
    <property type="evidence" value="ECO:0007669"/>
    <property type="project" value="InterPro"/>
</dbReference>
<dbReference type="Gene3D" id="2.60.40.1220">
    <property type="match status" value="1"/>
</dbReference>
<dbReference type="InterPro" id="IPR007348">
    <property type="entry name" value="CopC_dom"/>
</dbReference>
<dbReference type="InterPro" id="IPR014756">
    <property type="entry name" value="Ig_E-set"/>
</dbReference>
<proteinExistence type="predicted"/>
<keyword evidence="2" id="KW-0186">Copper</keyword>
<protein>
    <submittedName>
        <fullName evidence="5">Copper resistance protein CopC</fullName>
    </submittedName>
</protein>
<evidence type="ECO:0000256" key="2">
    <source>
        <dbReference type="ARBA" id="ARBA00023008"/>
    </source>
</evidence>
<feature type="domain" description="CopC" evidence="4">
    <location>
        <begin position="29"/>
        <end position="122"/>
    </location>
</feature>
<feature type="signal peptide" evidence="3">
    <location>
        <begin position="1"/>
        <end position="28"/>
    </location>
</feature>
<feature type="chain" id="PRO_5024811540" evidence="3">
    <location>
        <begin position="29"/>
        <end position="126"/>
    </location>
</feature>
<evidence type="ECO:0000313" key="6">
    <source>
        <dbReference type="Proteomes" id="UP000325755"/>
    </source>
</evidence>